<gene>
    <name evidence="1" type="ORF">METZ01_LOCUS437269</name>
</gene>
<feature type="non-terminal residue" evidence="1">
    <location>
        <position position="28"/>
    </location>
</feature>
<proteinExistence type="predicted"/>
<protein>
    <submittedName>
        <fullName evidence="1">Uncharacterized protein</fullName>
    </submittedName>
</protein>
<sequence>MMGCNVFDDNQYLPVGVSTELGNHKYNG</sequence>
<reference evidence="1" key="1">
    <citation type="submission" date="2018-05" db="EMBL/GenBank/DDBJ databases">
        <authorList>
            <person name="Lanie J.A."/>
            <person name="Ng W.-L."/>
            <person name="Kazmierczak K.M."/>
            <person name="Andrzejewski T.M."/>
            <person name="Davidsen T.M."/>
            <person name="Wayne K.J."/>
            <person name="Tettelin H."/>
            <person name="Glass J.I."/>
            <person name="Rusch D."/>
            <person name="Podicherti R."/>
            <person name="Tsui H.-C.T."/>
            <person name="Winkler M.E."/>
        </authorList>
    </citation>
    <scope>NUCLEOTIDE SEQUENCE</scope>
</reference>
<evidence type="ECO:0000313" key="1">
    <source>
        <dbReference type="EMBL" id="SVD84415.1"/>
    </source>
</evidence>
<dbReference type="AlphaFoldDB" id="A0A382YNK7"/>
<accession>A0A382YNK7</accession>
<dbReference type="EMBL" id="UINC01177007">
    <property type="protein sequence ID" value="SVD84415.1"/>
    <property type="molecule type" value="Genomic_DNA"/>
</dbReference>
<name>A0A382YNK7_9ZZZZ</name>
<organism evidence="1">
    <name type="scientific">marine metagenome</name>
    <dbReference type="NCBI Taxonomy" id="408172"/>
    <lineage>
        <taxon>unclassified sequences</taxon>
        <taxon>metagenomes</taxon>
        <taxon>ecological metagenomes</taxon>
    </lineage>
</organism>